<keyword evidence="2" id="KW-0808">Transferase</keyword>
<dbReference type="EMBL" id="BAAATR010000018">
    <property type="protein sequence ID" value="GAA2253598.1"/>
    <property type="molecule type" value="Genomic_DNA"/>
</dbReference>
<organism evidence="6 7">
    <name type="scientific">Kitasatospora cystarginea</name>
    <dbReference type="NCBI Taxonomy" id="58350"/>
    <lineage>
        <taxon>Bacteria</taxon>
        <taxon>Bacillati</taxon>
        <taxon>Actinomycetota</taxon>
        <taxon>Actinomycetes</taxon>
        <taxon>Kitasatosporales</taxon>
        <taxon>Streptomycetaceae</taxon>
        <taxon>Kitasatospora</taxon>
    </lineage>
</organism>
<dbReference type="CDD" id="cd00830">
    <property type="entry name" value="KAS_III"/>
    <property type="match status" value="1"/>
</dbReference>
<keyword evidence="1" id="KW-0963">Cytoplasm</keyword>
<dbReference type="PANTHER" id="PTHR34069:SF2">
    <property type="entry name" value="BETA-KETOACYL-[ACYL-CARRIER-PROTEIN] SYNTHASE III"/>
    <property type="match status" value="1"/>
</dbReference>
<sequence>MTTTSTAAPNWQDAGIAILGYGHYYPPHREECAAQTTGEGVDPAVGTITVKSRHRSSATETVADMALQAARQAIRDAAVAPDEIDLLILTNWTERLYVPDLAPQVAAALGSRRGLAFDLCGACTGFVHGVQTAAAFLSSAGDWRTALVVSADQFSRRVDPTRYGSVTLGDAAGAVVLRRGPASRSALLDSLLVSDGTRSGVVAVPAATGWIEVSPDLPRHAVPGQAGAARLLLERNGLTIDDIDWVVPHPGTDAVHGPVREAIGVEPGRFVTNFPDRGNTGSASIPVVLSEYLESGPFQRGDLVLALAVGSGWYSGGLLFRL</sequence>
<name>A0ABN3EC10_9ACTN</name>
<dbReference type="InterPro" id="IPR013751">
    <property type="entry name" value="ACP_syn_III_N"/>
</dbReference>
<keyword evidence="7" id="KW-1185">Reference proteome</keyword>
<evidence type="ECO:0000256" key="1">
    <source>
        <dbReference type="ARBA" id="ARBA00022490"/>
    </source>
</evidence>
<evidence type="ECO:0000256" key="3">
    <source>
        <dbReference type="ARBA" id="ARBA00023315"/>
    </source>
</evidence>
<dbReference type="InterPro" id="IPR013747">
    <property type="entry name" value="ACP_syn_III_C"/>
</dbReference>
<dbReference type="Pfam" id="PF08541">
    <property type="entry name" value="ACP_syn_III_C"/>
    <property type="match status" value="1"/>
</dbReference>
<dbReference type="RefSeq" id="WP_344637961.1">
    <property type="nucleotide sequence ID" value="NZ_BAAATR010000018.1"/>
</dbReference>
<evidence type="ECO:0000313" key="6">
    <source>
        <dbReference type="EMBL" id="GAA2253598.1"/>
    </source>
</evidence>
<dbReference type="Pfam" id="PF08545">
    <property type="entry name" value="ACP_syn_III"/>
    <property type="match status" value="1"/>
</dbReference>
<dbReference type="Proteomes" id="UP001500305">
    <property type="component" value="Unassembled WGS sequence"/>
</dbReference>
<dbReference type="PANTHER" id="PTHR34069">
    <property type="entry name" value="3-OXOACYL-[ACYL-CARRIER-PROTEIN] SYNTHASE 3"/>
    <property type="match status" value="1"/>
</dbReference>
<proteinExistence type="predicted"/>
<evidence type="ECO:0000256" key="2">
    <source>
        <dbReference type="ARBA" id="ARBA00022679"/>
    </source>
</evidence>
<dbReference type="Gene3D" id="3.40.47.10">
    <property type="match status" value="1"/>
</dbReference>
<keyword evidence="3" id="KW-0012">Acyltransferase</keyword>
<accession>A0ABN3EC10</accession>
<comment type="caution">
    <text evidence="6">The sequence shown here is derived from an EMBL/GenBank/DDBJ whole genome shotgun (WGS) entry which is preliminary data.</text>
</comment>
<evidence type="ECO:0000259" key="5">
    <source>
        <dbReference type="Pfam" id="PF08545"/>
    </source>
</evidence>
<gene>
    <name evidence="6" type="ORF">GCM10010430_41680</name>
</gene>
<reference evidence="6 7" key="1">
    <citation type="journal article" date="2019" name="Int. J. Syst. Evol. Microbiol.">
        <title>The Global Catalogue of Microorganisms (GCM) 10K type strain sequencing project: providing services to taxonomists for standard genome sequencing and annotation.</title>
        <authorList>
            <consortium name="The Broad Institute Genomics Platform"/>
            <consortium name="The Broad Institute Genome Sequencing Center for Infectious Disease"/>
            <person name="Wu L."/>
            <person name="Ma J."/>
        </authorList>
    </citation>
    <scope>NUCLEOTIDE SEQUENCE [LARGE SCALE GENOMIC DNA]</scope>
    <source>
        <strain evidence="6 7">JCM 7356</strain>
    </source>
</reference>
<evidence type="ECO:0000313" key="7">
    <source>
        <dbReference type="Proteomes" id="UP001500305"/>
    </source>
</evidence>
<feature type="domain" description="Beta-ketoacyl-[acyl-carrier-protein] synthase III C-terminal" evidence="4">
    <location>
        <begin position="233"/>
        <end position="321"/>
    </location>
</feature>
<dbReference type="InterPro" id="IPR016039">
    <property type="entry name" value="Thiolase-like"/>
</dbReference>
<evidence type="ECO:0000259" key="4">
    <source>
        <dbReference type="Pfam" id="PF08541"/>
    </source>
</evidence>
<feature type="domain" description="Beta-ketoacyl-[acyl-carrier-protein] synthase III N-terminal" evidence="5">
    <location>
        <begin position="117"/>
        <end position="196"/>
    </location>
</feature>
<dbReference type="SUPFAM" id="SSF53901">
    <property type="entry name" value="Thiolase-like"/>
    <property type="match status" value="1"/>
</dbReference>
<protein>
    <submittedName>
        <fullName evidence="6">Ketoacyl-ACP synthase III</fullName>
    </submittedName>
</protein>